<dbReference type="EMBL" id="LLYZ01000005">
    <property type="protein sequence ID" value="KQK26031.1"/>
    <property type="molecule type" value="Genomic_DNA"/>
</dbReference>
<proteinExistence type="predicted"/>
<organism evidence="1 2">
    <name type="scientific">Chryseobacterium aquaticum</name>
    <dbReference type="NCBI Taxonomy" id="452084"/>
    <lineage>
        <taxon>Bacteria</taxon>
        <taxon>Pseudomonadati</taxon>
        <taxon>Bacteroidota</taxon>
        <taxon>Flavobacteriia</taxon>
        <taxon>Flavobacteriales</taxon>
        <taxon>Weeksellaceae</taxon>
        <taxon>Chryseobacterium group</taxon>
        <taxon>Chryseobacterium</taxon>
    </lineage>
</organism>
<comment type="caution">
    <text evidence="1">The sequence shown here is derived from an EMBL/GenBank/DDBJ whole genome shotgun (WGS) entry which is preliminary data.</text>
</comment>
<dbReference type="Proteomes" id="UP000051682">
    <property type="component" value="Unassembled WGS sequence"/>
</dbReference>
<sequence>MIKNFSCVFLILFFSSCFSQKKKEKDLLEDYSVAHGKNNKSYRPISFGQRIKNYPFNKASKIRIVSYNLDFAKNNGYEVPLAPPKTKEDSIKLNEFYNRPKSIDFREIIETQSEKGIVESKALNLEEISKISHIIYNTCEKYLITIRSQSGCFFPRNAIVFYDENDKVFEIMEICFECGNIESYPSNFIDWESTCEFIYLELEKFFKDKGLRTQYVKEN</sequence>
<reference evidence="1 2" key="1">
    <citation type="submission" date="2015-10" db="EMBL/GenBank/DDBJ databases">
        <title>Chryseobacterium aquaticum genome.</title>
        <authorList>
            <person name="Newman J.D."/>
            <person name="Ferguson M.B."/>
            <person name="Miller J.R."/>
        </authorList>
    </citation>
    <scope>NUCLEOTIDE SEQUENCE [LARGE SCALE GENOMIC DNA]</scope>
    <source>
        <strain evidence="1 2">KCTC 12483</strain>
    </source>
</reference>
<dbReference type="OrthoDB" id="656959at2"/>
<name>A0A0Q3HTI2_9FLAO</name>
<evidence type="ECO:0000313" key="1">
    <source>
        <dbReference type="EMBL" id="KQK26031.1"/>
    </source>
</evidence>
<dbReference type="AlphaFoldDB" id="A0A0Q3HTI2"/>
<dbReference type="RefSeq" id="WP_056015074.1">
    <property type="nucleotide sequence ID" value="NZ_LLYZ01000005.1"/>
</dbReference>
<evidence type="ECO:0008006" key="3">
    <source>
        <dbReference type="Google" id="ProtNLM"/>
    </source>
</evidence>
<evidence type="ECO:0000313" key="2">
    <source>
        <dbReference type="Proteomes" id="UP000051682"/>
    </source>
</evidence>
<dbReference type="PROSITE" id="PS51257">
    <property type="entry name" value="PROKAR_LIPOPROTEIN"/>
    <property type="match status" value="1"/>
</dbReference>
<keyword evidence="2" id="KW-1185">Reference proteome</keyword>
<gene>
    <name evidence="1" type="ORF">AR438_10645</name>
</gene>
<dbReference type="STRING" id="452084.AR438_10645"/>
<protein>
    <recommendedName>
        <fullName evidence="3">Lipoprotein</fullName>
    </recommendedName>
</protein>
<accession>A0A0Q3HTI2</accession>